<dbReference type="KEGG" id="vg:26634568"/>
<feature type="region of interest" description="Disordered" evidence="1">
    <location>
        <begin position="153"/>
        <end position="174"/>
    </location>
</feature>
<protein>
    <submittedName>
        <fullName evidence="2">Uncharacterized protein</fullName>
    </submittedName>
</protein>
<dbReference type="EMBL" id="AP014927">
    <property type="protein sequence ID" value="BAS04899.1"/>
    <property type="molecule type" value="Genomic_DNA"/>
</dbReference>
<reference evidence="2 3" key="1">
    <citation type="submission" date="2015-07" db="EMBL/GenBank/DDBJ databases">
        <title>Two Asian jumbo phage RSL2 and RSF1 infecting the phytopathogen Ralstonia solanacearum share common features related to the phi-KZ-like phages.</title>
        <authorList>
            <person name="Kawasaki T."/>
            <person name="Fujie M."/>
            <person name="Chatchawankanphanich O."/>
            <person name="Ogata H."/>
            <person name="Yamada T."/>
        </authorList>
    </citation>
    <scope>NUCLEOTIDE SEQUENCE [LARGE SCALE GENOMIC DNA]</scope>
    <source>
        <strain evidence="2 3">RSF1</strain>
    </source>
</reference>
<dbReference type="RefSeq" id="YP_009207911.1">
    <property type="nucleotide sequence ID" value="NC_028899.1"/>
</dbReference>
<accession>A0A0K2QQN2</accession>
<evidence type="ECO:0000256" key="1">
    <source>
        <dbReference type="SAM" id="MobiDB-lite"/>
    </source>
</evidence>
<dbReference type="Proteomes" id="UP000202583">
    <property type="component" value="Segment"/>
</dbReference>
<dbReference type="GeneID" id="26634568"/>
<sequence>MSENKHLTQEQVKNLEMARLTYQGRMRDWINRRAEELVKFCKMQSSVIVQPNQQELHAQAQKLQQHDMEIKRFADLIASATVLITYSEKIDLLDNLPNVRGQIKLAYETIIDTGKDLQKTTIEEVFAVSIIRDMMQYVPVLYPNANPVEEVAAKKAAQDPANQRQDGPGMLDSGLNIPNAKGVDGLGGSLLVSV</sequence>
<keyword evidence="3" id="KW-1185">Reference proteome</keyword>
<dbReference type="OrthoDB" id="33964at10239"/>
<proteinExistence type="predicted"/>
<evidence type="ECO:0000313" key="2">
    <source>
        <dbReference type="EMBL" id="BAS04899.1"/>
    </source>
</evidence>
<name>A0A0K2QQN2_9CAUD</name>
<evidence type="ECO:0000313" key="3">
    <source>
        <dbReference type="Proteomes" id="UP000202583"/>
    </source>
</evidence>
<organism evidence="2 3">
    <name type="scientific">Ralstonia phage RSF1</name>
    <dbReference type="NCBI Taxonomy" id="1689679"/>
    <lineage>
        <taxon>Viruses</taxon>
        <taxon>Duplodnaviria</taxon>
        <taxon>Heunggongvirae</taxon>
        <taxon>Uroviricota</taxon>
        <taxon>Caudoviricetes</taxon>
        <taxon>Chimalliviridae</taxon>
        <taxon>Chiangmaivirus</taxon>
        <taxon>Chiangmaivirus RSF1</taxon>
    </lineage>
</organism>